<dbReference type="SUPFAM" id="SSF55961">
    <property type="entry name" value="Bet v1-like"/>
    <property type="match status" value="1"/>
</dbReference>
<dbReference type="Pfam" id="PF06445">
    <property type="entry name" value="GyrI-like"/>
    <property type="match status" value="1"/>
</dbReference>
<dbReference type="OrthoDB" id="9807923at2"/>
<dbReference type="InterPro" id="IPR023393">
    <property type="entry name" value="START-like_dom_sf"/>
</dbReference>
<gene>
    <name evidence="2" type="ORF">C5O00_09360</name>
</gene>
<dbReference type="SMART" id="SM00871">
    <property type="entry name" value="AraC_E_bind"/>
    <property type="match status" value="1"/>
</dbReference>
<proteinExistence type="predicted"/>
<keyword evidence="3" id="KW-1185">Reference proteome</keyword>
<evidence type="ECO:0000313" key="3">
    <source>
        <dbReference type="Proteomes" id="UP000238442"/>
    </source>
</evidence>
<dbReference type="CDD" id="cd07818">
    <property type="entry name" value="SRPBCC_1"/>
    <property type="match status" value="1"/>
</dbReference>
<dbReference type="InterPro" id="IPR010499">
    <property type="entry name" value="AraC_E-bd"/>
</dbReference>
<name>A0A2S0I0E0_9FLAO</name>
<reference evidence="2 3" key="1">
    <citation type="submission" date="2018-02" db="EMBL/GenBank/DDBJ databases">
        <title>Genomic analysis of the strain RR4-38 isolated from a seawater recirculating aquaculture system.</title>
        <authorList>
            <person name="Kim Y.-S."/>
            <person name="Jang Y.H."/>
            <person name="Kim K.-H."/>
        </authorList>
    </citation>
    <scope>NUCLEOTIDE SEQUENCE [LARGE SCALE GENOMIC DNA]</scope>
    <source>
        <strain evidence="2 3">RR4-38</strain>
    </source>
</reference>
<sequence length="353" mass="39543">MKILKYILFLLLIVIVAGGIYFGTKDGTFDVANTKVFDAPAEVIYNNVKDFKNWESWGPWAEEDANIVYNYAEKTEGEGASYSWTSAVMGDGTMQTVKVIPNKEIDQKIIFNTPLGDSESDIYWRFEPAEEAGKTKVTWGMKGEHSFLEKVFMSFQSEDFETVLRQMYGKGLDNLEEEVGKSMNAYTVTVDGLTRYGGGFYMYNTTSSKLSEIGEKIGPMMGQLHDYMTQNNLSMAGMPFTIYHEIDEQNGTVIFSAAIPVAARVITPKGSPVLCNYMEPVNALKTTLKGKYENLSQAYAQAEEYLKTNNITVDPSRDMFEIYANDPGMEPNPANWVTEIYIPVLTPSMSGLN</sequence>
<dbReference type="SUPFAM" id="SSF55136">
    <property type="entry name" value="Probable bacterial effector-binding domain"/>
    <property type="match status" value="1"/>
</dbReference>
<accession>A0A2S0I0E0</accession>
<dbReference type="Proteomes" id="UP000238442">
    <property type="component" value="Chromosome"/>
</dbReference>
<dbReference type="RefSeq" id="WP_105217626.1">
    <property type="nucleotide sequence ID" value="NZ_CP027062.1"/>
</dbReference>
<dbReference type="EMBL" id="CP027062">
    <property type="protein sequence ID" value="AVI52387.1"/>
    <property type="molecule type" value="Genomic_DNA"/>
</dbReference>
<dbReference type="Gene3D" id="3.30.530.20">
    <property type="match status" value="1"/>
</dbReference>
<dbReference type="KEGG" id="aue:C5O00_09360"/>
<protein>
    <submittedName>
        <fullName evidence="2">AraC family transcriptional regulator</fullName>
    </submittedName>
</protein>
<dbReference type="Gene3D" id="3.20.80.10">
    <property type="entry name" value="Regulatory factor, effector binding domain"/>
    <property type="match status" value="1"/>
</dbReference>
<dbReference type="AlphaFoldDB" id="A0A2S0I0E0"/>
<dbReference type="InterPro" id="IPR019587">
    <property type="entry name" value="Polyketide_cyclase/dehydratase"/>
</dbReference>
<evidence type="ECO:0000259" key="1">
    <source>
        <dbReference type="SMART" id="SM00871"/>
    </source>
</evidence>
<dbReference type="InterPro" id="IPR029442">
    <property type="entry name" value="GyrI-like"/>
</dbReference>
<dbReference type="Pfam" id="PF10604">
    <property type="entry name" value="Polyketide_cyc2"/>
    <property type="match status" value="1"/>
</dbReference>
<dbReference type="InterPro" id="IPR011256">
    <property type="entry name" value="Reg_factor_effector_dom_sf"/>
</dbReference>
<feature type="domain" description="AraC effector-binding" evidence="1">
    <location>
        <begin position="183"/>
        <end position="345"/>
    </location>
</feature>
<organism evidence="2 3">
    <name type="scientific">Pukyongia salina</name>
    <dbReference type="NCBI Taxonomy" id="2094025"/>
    <lineage>
        <taxon>Bacteria</taxon>
        <taxon>Pseudomonadati</taxon>
        <taxon>Bacteroidota</taxon>
        <taxon>Flavobacteriia</taxon>
        <taxon>Flavobacteriales</taxon>
        <taxon>Flavobacteriaceae</taxon>
        <taxon>Pukyongia</taxon>
    </lineage>
</organism>
<evidence type="ECO:0000313" key="2">
    <source>
        <dbReference type="EMBL" id="AVI52387.1"/>
    </source>
</evidence>